<name>A0A916SRP5_9SPHN</name>
<keyword evidence="1" id="KW-0812">Transmembrane</keyword>
<proteinExistence type="predicted"/>
<comment type="caution">
    <text evidence="2">The sequence shown here is derived from an EMBL/GenBank/DDBJ whole genome shotgun (WGS) entry which is preliminary data.</text>
</comment>
<reference evidence="2" key="1">
    <citation type="journal article" date="2014" name="Int. J. Syst. Evol. Microbiol.">
        <title>Complete genome sequence of Corynebacterium casei LMG S-19264T (=DSM 44701T), isolated from a smear-ripened cheese.</title>
        <authorList>
            <consortium name="US DOE Joint Genome Institute (JGI-PGF)"/>
            <person name="Walter F."/>
            <person name="Albersmeier A."/>
            <person name="Kalinowski J."/>
            <person name="Ruckert C."/>
        </authorList>
    </citation>
    <scope>NUCLEOTIDE SEQUENCE</scope>
    <source>
        <strain evidence="2">CGMCC 1.15330</strain>
    </source>
</reference>
<evidence type="ECO:0000313" key="3">
    <source>
        <dbReference type="Proteomes" id="UP000623067"/>
    </source>
</evidence>
<dbReference type="Pfam" id="PF04964">
    <property type="entry name" value="Flp_Fap"/>
    <property type="match status" value="1"/>
</dbReference>
<protein>
    <recommendedName>
        <fullName evidence="4">Flp family type IVb pilin</fullName>
    </recommendedName>
</protein>
<sequence length="63" mass="6750">MLALSALRRLVRFIAADQRGATAVEYGLIIALIVLAMIGALSTFATKTSAMWDVVSNKVVNAR</sequence>
<keyword evidence="3" id="KW-1185">Reference proteome</keyword>
<feature type="transmembrane region" description="Helical" evidence="1">
    <location>
        <begin position="21"/>
        <end position="45"/>
    </location>
</feature>
<dbReference type="AlphaFoldDB" id="A0A916SRP5"/>
<organism evidence="2 3">
    <name type="scientific">Sphingomonas metalli</name>
    <dbReference type="NCBI Taxonomy" id="1779358"/>
    <lineage>
        <taxon>Bacteria</taxon>
        <taxon>Pseudomonadati</taxon>
        <taxon>Pseudomonadota</taxon>
        <taxon>Alphaproteobacteria</taxon>
        <taxon>Sphingomonadales</taxon>
        <taxon>Sphingomonadaceae</taxon>
        <taxon>Sphingomonas</taxon>
    </lineage>
</organism>
<dbReference type="Proteomes" id="UP000623067">
    <property type="component" value="Unassembled WGS sequence"/>
</dbReference>
<dbReference type="InterPro" id="IPR007047">
    <property type="entry name" value="Flp_Fap"/>
</dbReference>
<gene>
    <name evidence="2" type="ORF">GCM10011380_00190</name>
</gene>
<evidence type="ECO:0000313" key="2">
    <source>
        <dbReference type="EMBL" id="GGB14753.1"/>
    </source>
</evidence>
<dbReference type="RefSeq" id="WP_188656593.1">
    <property type="nucleotide sequence ID" value="NZ_BMIH01000001.1"/>
</dbReference>
<keyword evidence="1" id="KW-0472">Membrane</keyword>
<keyword evidence="1" id="KW-1133">Transmembrane helix</keyword>
<evidence type="ECO:0008006" key="4">
    <source>
        <dbReference type="Google" id="ProtNLM"/>
    </source>
</evidence>
<evidence type="ECO:0000256" key="1">
    <source>
        <dbReference type="SAM" id="Phobius"/>
    </source>
</evidence>
<reference evidence="2" key="2">
    <citation type="submission" date="2020-09" db="EMBL/GenBank/DDBJ databases">
        <authorList>
            <person name="Sun Q."/>
            <person name="Zhou Y."/>
        </authorList>
    </citation>
    <scope>NUCLEOTIDE SEQUENCE</scope>
    <source>
        <strain evidence="2">CGMCC 1.15330</strain>
    </source>
</reference>
<accession>A0A916SRP5</accession>
<dbReference type="EMBL" id="BMIH01000001">
    <property type="protein sequence ID" value="GGB14753.1"/>
    <property type="molecule type" value="Genomic_DNA"/>
</dbReference>